<dbReference type="EMBL" id="AWGB01000040">
    <property type="protein sequence ID" value="ESQ87869.1"/>
    <property type="molecule type" value="Genomic_DNA"/>
</dbReference>
<comment type="caution">
    <text evidence="1">The sequence shown here is derived from an EMBL/GenBank/DDBJ whole genome shotgun (WGS) entry which is preliminary data.</text>
</comment>
<evidence type="ECO:0000313" key="2">
    <source>
        <dbReference type="Proteomes" id="UP000017837"/>
    </source>
</evidence>
<accession>V4PKS9</accession>
<dbReference type="RefSeq" id="WP_018081292.1">
    <property type="nucleotide sequence ID" value="NZ_AQWM01000004.1"/>
</dbReference>
<dbReference type="AlphaFoldDB" id="V4PKS9"/>
<dbReference type="STRING" id="1121022.GCA_000376105_01625"/>
<organism evidence="1 2">
    <name type="scientific">Asticcacaulis benevestitus DSM 16100 = ATCC BAA-896</name>
    <dbReference type="NCBI Taxonomy" id="1121022"/>
    <lineage>
        <taxon>Bacteria</taxon>
        <taxon>Pseudomonadati</taxon>
        <taxon>Pseudomonadota</taxon>
        <taxon>Alphaproteobacteria</taxon>
        <taxon>Caulobacterales</taxon>
        <taxon>Caulobacteraceae</taxon>
        <taxon>Asticcacaulis</taxon>
    </lineage>
</organism>
<gene>
    <name evidence="1" type="ORF">ABENE_16645</name>
</gene>
<evidence type="ECO:0000313" key="1">
    <source>
        <dbReference type="EMBL" id="ESQ87869.1"/>
    </source>
</evidence>
<dbReference type="eggNOG" id="COG3832">
    <property type="taxonomic scope" value="Bacteria"/>
</dbReference>
<dbReference type="SUPFAM" id="SSF55961">
    <property type="entry name" value="Bet v1-like"/>
    <property type="match status" value="1"/>
</dbReference>
<protein>
    <submittedName>
        <fullName evidence="1">Uncharacterized protein</fullName>
    </submittedName>
</protein>
<proteinExistence type="predicted"/>
<keyword evidence="2" id="KW-1185">Reference proteome</keyword>
<reference evidence="1 2" key="1">
    <citation type="journal article" date="2014" name="Nature">
        <title>Sequential evolution of bacterial morphology by co-option of a developmental regulator.</title>
        <authorList>
            <person name="Jiang C."/>
            <person name="Brown P.J."/>
            <person name="Ducret A."/>
            <person name="Brun Y.V."/>
        </authorList>
    </citation>
    <scope>NUCLEOTIDE SEQUENCE [LARGE SCALE GENOMIC DNA]</scope>
    <source>
        <strain evidence="1 2">DSM 16100</strain>
    </source>
</reference>
<dbReference type="PATRIC" id="fig|1121022.4.peg.3384"/>
<dbReference type="InterPro" id="IPR023393">
    <property type="entry name" value="START-like_dom_sf"/>
</dbReference>
<dbReference type="Gene3D" id="3.30.530.20">
    <property type="match status" value="1"/>
</dbReference>
<dbReference type="Proteomes" id="UP000017837">
    <property type="component" value="Unassembled WGS sequence"/>
</dbReference>
<sequence length="55" mass="5866">MTFEERGGTTLVTWHDLYPSKAALDEALVTGATSGFGEQFDQLEDILSGLDTGCA</sequence>
<name>V4PKS9_9CAUL</name>